<sequence>MHLAYPFEDAAATTSHDAPVLSPENGAGGSAPQDTLRYYVTAAVNTTLVTQCAQELFSLFIFAIAANITKVGGKTTKAPLQSGSVRVWDNTLLTAIAQQAVEAKLAPTLEKALALVIPAFARHNLVPVTPPLEAQEEAKMGTRRRWVSSRYSNSKCEEEIILMECSRRG</sequence>
<dbReference type="AlphaFoldDB" id="A0AAE0HCN2"/>
<dbReference type="EMBL" id="JAUEPN010000005">
    <property type="protein sequence ID" value="KAK3294088.1"/>
    <property type="molecule type" value="Genomic_DNA"/>
</dbReference>
<name>A0AAE0HCN2_9PEZI</name>
<dbReference type="GeneID" id="87835850"/>
<reference evidence="1" key="1">
    <citation type="journal article" date="2023" name="Mol. Phylogenet. Evol.">
        <title>Genome-scale phylogeny and comparative genomics of the fungal order Sordariales.</title>
        <authorList>
            <person name="Hensen N."/>
            <person name="Bonometti L."/>
            <person name="Westerberg I."/>
            <person name="Brannstrom I.O."/>
            <person name="Guillou S."/>
            <person name="Cros-Aarteil S."/>
            <person name="Calhoun S."/>
            <person name="Haridas S."/>
            <person name="Kuo A."/>
            <person name="Mondo S."/>
            <person name="Pangilinan J."/>
            <person name="Riley R."/>
            <person name="LaButti K."/>
            <person name="Andreopoulos B."/>
            <person name="Lipzen A."/>
            <person name="Chen C."/>
            <person name="Yan M."/>
            <person name="Daum C."/>
            <person name="Ng V."/>
            <person name="Clum A."/>
            <person name="Steindorff A."/>
            <person name="Ohm R.A."/>
            <person name="Martin F."/>
            <person name="Silar P."/>
            <person name="Natvig D.O."/>
            <person name="Lalanne C."/>
            <person name="Gautier V."/>
            <person name="Ament-Velasquez S.L."/>
            <person name="Kruys A."/>
            <person name="Hutchinson M.I."/>
            <person name="Powell A.J."/>
            <person name="Barry K."/>
            <person name="Miller A.N."/>
            <person name="Grigoriev I.V."/>
            <person name="Debuchy R."/>
            <person name="Gladieux P."/>
            <person name="Hiltunen Thoren M."/>
            <person name="Johannesson H."/>
        </authorList>
    </citation>
    <scope>NUCLEOTIDE SEQUENCE</scope>
    <source>
        <strain evidence="1">CBS 168.71</strain>
    </source>
</reference>
<evidence type="ECO:0000313" key="1">
    <source>
        <dbReference type="EMBL" id="KAK3294088.1"/>
    </source>
</evidence>
<evidence type="ECO:0000313" key="2">
    <source>
        <dbReference type="Proteomes" id="UP001278766"/>
    </source>
</evidence>
<gene>
    <name evidence="1" type="ORF">B0H64DRAFT_180077</name>
</gene>
<comment type="caution">
    <text evidence="1">The sequence shown here is derived from an EMBL/GenBank/DDBJ whole genome shotgun (WGS) entry which is preliminary data.</text>
</comment>
<protein>
    <submittedName>
        <fullName evidence="1">Uncharacterized protein</fullName>
    </submittedName>
</protein>
<proteinExistence type="predicted"/>
<dbReference type="RefSeq" id="XP_062657602.1">
    <property type="nucleotide sequence ID" value="XM_062798902.1"/>
</dbReference>
<dbReference type="Proteomes" id="UP001278766">
    <property type="component" value="Unassembled WGS sequence"/>
</dbReference>
<keyword evidence="2" id="KW-1185">Reference proteome</keyword>
<organism evidence="1 2">
    <name type="scientific">Chaetomium fimeti</name>
    <dbReference type="NCBI Taxonomy" id="1854472"/>
    <lineage>
        <taxon>Eukaryota</taxon>
        <taxon>Fungi</taxon>
        <taxon>Dikarya</taxon>
        <taxon>Ascomycota</taxon>
        <taxon>Pezizomycotina</taxon>
        <taxon>Sordariomycetes</taxon>
        <taxon>Sordariomycetidae</taxon>
        <taxon>Sordariales</taxon>
        <taxon>Chaetomiaceae</taxon>
        <taxon>Chaetomium</taxon>
    </lineage>
</organism>
<reference evidence="1" key="2">
    <citation type="submission" date="2023-06" db="EMBL/GenBank/DDBJ databases">
        <authorList>
            <consortium name="Lawrence Berkeley National Laboratory"/>
            <person name="Haridas S."/>
            <person name="Hensen N."/>
            <person name="Bonometti L."/>
            <person name="Westerberg I."/>
            <person name="Brannstrom I.O."/>
            <person name="Guillou S."/>
            <person name="Cros-Aarteil S."/>
            <person name="Calhoun S."/>
            <person name="Kuo A."/>
            <person name="Mondo S."/>
            <person name="Pangilinan J."/>
            <person name="Riley R."/>
            <person name="Labutti K."/>
            <person name="Andreopoulos B."/>
            <person name="Lipzen A."/>
            <person name="Chen C."/>
            <person name="Yanf M."/>
            <person name="Daum C."/>
            <person name="Ng V."/>
            <person name="Clum A."/>
            <person name="Steindorff A."/>
            <person name="Ohm R."/>
            <person name="Martin F."/>
            <person name="Silar P."/>
            <person name="Natvig D."/>
            <person name="Lalanne C."/>
            <person name="Gautier V."/>
            <person name="Ament-Velasquez S.L."/>
            <person name="Kruys A."/>
            <person name="Hutchinson M.I."/>
            <person name="Powell A.J."/>
            <person name="Barry K."/>
            <person name="Miller A.N."/>
            <person name="Grigoriev I.V."/>
            <person name="Debuchy R."/>
            <person name="Gladieux P."/>
            <person name="Thoren M.H."/>
            <person name="Johannesson H."/>
        </authorList>
    </citation>
    <scope>NUCLEOTIDE SEQUENCE</scope>
    <source>
        <strain evidence="1">CBS 168.71</strain>
    </source>
</reference>
<accession>A0AAE0HCN2</accession>